<accession>A0AAX4PF45</accession>
<organism evidence="1 2">
    <name type="scientific">Chloropicon roscoffensis</name>
    <dbReference type="NCBI Taxonomy" id="1461544"/>
    <lineage>
        <taxon>Eukaryota</taxon>
        <taxon>Viridiplantae</taxon>
        <taxon>Chlorophyta</taxon>
        <taxon>Chloropicophyceae</taxon>
        <taxon>Chloropicales</taxon>
        <taxon>Chloropicaceae</taxon>
        <taxon>Chloropicon</taxon>
    </lineage>
</organism>
<sequence>MEFQRWSRGCGSGIGLSGHKNQYRLGVGIDNWVEDFQAKEDTQGGKSMYGKHISFSEYGSSTTMKASFTSEGKVGEDIIPERKDLAGWVQPVSQENLFKHGPGLQSSYFVTLNELAYKNPAKIYKQENTKKVNECIWTGCKALDGAVPLTGSRENSLTMTKSANAEKSSSAEVDSYATESKRAFNTTAELAMGTRTKRDPILTFAEGGQKPQVGRKCKGACSTSCDSTYHKIGLRK</sequence>
<gene>
    <name evidence="1" type="ORF">HKI87_10g62180</name>
</gene>
<evidence type="ECO:0000313" key="2">
    <source>
        <dbReference type="Proteomes" id="UP001472866"/>
    </source>
</evidence>
<dbReference type="Proteomes" id="UP001472866">
    <property type="component" value="Chromosome 10"/>
</dbReference>
<dbReference type="EMBL" id="CP151510">
    <property type="protein sequence ID" value="WZN64661.1"/>
    <property type="molecule type" value="Genomic_DNA"/>
</dbReference>
<dbReference type="AlphaFoldDB" id="A0AAX4PF45"/>
<name>A0AAX4PF45_9CHLO</name>
<protein>
    <submittedName>
        <fullName evidence="1">Uncharacterized protein</fullName>
    </submittedName>
</protein>
<evidence type="ECO:0000313" key="1">
    <source>
        <dbReference type="EMBL" id="WZN64661.1"/>
    </source>
</evidence>
<reference evidence="1 2" key="1">
    <citation type="submission" date="2024-03" db="EMBL/GenBank/DDBJ databases">
        <title>Complete genome sequence of the green alga Chloropicon roscoffensis RCC1871.</title>
        <authorList>
            <person name="Lemieux C."/>
            <person name="Pombert J.-F."/>
            <person name="Otis C."/>
            <person name="Turmel M."/>
        </authorList>
    </citation>
    <scope>NUCLEOTIDE SEQUENCE [LARGE SCALE GENOMIC DNA]</scope>
    <source>
        <strain evidence="1 2">RCC1871</strain>
    </source>
</reference>
<keyword evidence="2" id="KW-1185">Reference proteome</keyword>
<proteinExistence type="predicted"/>